<dbReference type="PANTHER" id="PTHR46825:SF11">
    <property type="entry name" value="PENICILLIN-BINDING PROTEIN 4"/>
    <property type="match status" value="1"/>
</dbReference>
<feature type="signal peptide" evidence="3">
    <location>
        <begin position="1"/>
        <end position="21"/>
    </location>
</feature>
<dbReference type="Gene3D" id="3.40.710.10">
    <property type="entry name" value="DD-peptidase/beta-lactamase superfamily"/>
    <property type="match status" value="1"/>
</dbReference>
<feature type="domain" description="Beta-lactamase-related" evidence="4">
    <location>
        <begin position="32"/>
        <end position="360"/>
    </location>
</feature>
<comment type="caution">
    <text evidence="5">The sequence shown here is derived from an EMBL/GenBank/DDBJ whole genome shotgun (WGS) entry which is preliminary data.</text>
</comment>
<evidence type="ECO:0000313" key="5">
    <source>
        <dbReference type="EMBL" id="MBA6154416.1"/>
    </source>
</evidence>
<dbReference type="InterPro" id="IPR050491">
    <property type="entry name" value="AmpC-like"/>
</dbReference>
<gene>
    <name evidence="5" type="ORF">H3Z82_16940</name>
</gene>
<evidence type="ECO:0000256" key="1">
    <source>
        <dbReference type="ARBA" id="ARBA00004370"/>
    </source>
</evidence>
<organism evidence="5 6">
    <name type="scientific">Gelidibacter maritimus</name>
    <dbReference type="NCBI Taxonomy" id="2761487"/>
    <lineage>
        <taxon>Bacteria</taxon>
        <taxon>Pseudomonadati</taxon>
        <taxon>Bacteroidota</taxon>
        <taxon>Flavobacteriia</taxon>
        <taxon>Flavobacteriales</taxon>
        <taxon>Flavobacteriaceae</taxon>
        <taxon>Gelidibacter</taxon>
    </lineage>
</organism>
<keyword evidence="3" id="KW-0732">Signal</keyword>
<name>A0A7W2M8D7_9FLAO</name>
<evidence type="ECO:0000256" key="3">
    <source>
        <dbReference type="SAM" id="SignalP"/>
    </source>
</evidence>
<dbReference type="InterPro" id="IPR012338">
    <property type="entry name" value="Beta-lactam/transpept-like"/>
</dbReference>
<proteinExistence type="predicted"/>
<dbReference type="GO" id="GO:0016020">
    <property type="term" value="C:membrane"/>
    <property type="evidence" value="ECO:0007669"/>
    <property type="project" value="UniProtKB-SubCell"/>
</dbReference>
<dbReference type="InterPro" id="IPR001466">
    <property type="entry name" value="Beta-lactam-related"/>
</dbReference>
<dbReference type="AlphaFoldDB" id="A0A7W2M8D7"/>
<evidence type="ECO:0000313" key="6">
    <source>
        <dbReference type="Proteomes" id="UP000541857"/>
    </source>
</evidence>
<accession>A0A7W2M8D7</accession>
<dbReference type="PANTHER" id="PTHR46825">
    <property type="entry name" value="D-ALANYL-D-ALANINE-CARBOXYPEPTIDASE/ENDOPEPTIDASE AMPH"/>
    <property type="match status" value="1"/>
</dbReference>
<keyword evidence="2" id="KW-0472">Membrane</keyword>
<evidence type="ECO:0000259" key="4">
    <source>
        <dbReference type="Pfam" id="PF00144"/>
    </source>
</evidence>
<reference evidence="5 6" key="1">
    <citation type="submission" date="2020-07" db="EMBL/GenBank/DDBJ databases">
        <title>Bacterium isolated from marine sediment.</title>
        <authorList>
            <person name="Shang D."/>
        </authorList>
    </citation>
    <scope>NUCLEOTIDE SEQUENCE [LARGE SCALE GENOMIC DNA]</scope>
    <source>
        <strain evidence="5 6">F6074</strain>
    </source>
</reference>
<sequence length="375" mass="42698">MVKYILNFAWLLCLIGFPTYGQTFKIDTAQINKYLDQYHDENQFDGIALMAYKDSIIYKKTYGYANNALKMPFNLTTKFQIASLSKQFTAFGILILEQENKLKTEDYVYQHLPNFPFKAIKIKHLMNHTSGLPNFVGAMWKDLDTTKVNGNKEMLLMLESKKYPLQWHPGSKWEYSDIGYCTLASVIEKVSGKNFKAFMNESIFKPAGMTNTSAELSTDYRSINDQELAMGYIYDSIHDTKTIAYAAPENSFIYWLGGFYGDGSVVSTVEDLLKWDQALSQGDIIHPESLKKAMTPTKLNNGEIADAWGTSYGLGWFLYNSENFGNVQSHSGGHPGYSSRMTRCPDVDLTIILLSNLSIPKFWNLNLLKELEKQQ</sequence>
<comment type="subcellular location">
    <subcellularLocation>
        <location evidence="1">Membrane</location>
    </subcellularLocation>
</comment>
<dbReference type="SUPFAM" id="SSF56601">
    <property type="entry name" value="beta-lactamase/transpeptidase-like"/>
    <property type="match status" value="1"/>
</dbReference>
<protein>
    <submittedName>
        <fullName evidence="5">Beta-lactamase family protein</fullName>
    </submittedName>
</protein>
<dbReference type="RefSeq" id="WP_182206688.1">
    <property type="nucleotide sequence ID" value="NZ_JACGLT010000018.1"/>
</dbReference>
<dbReference type="EMBL" id="JACGLT010000018">
    <property type="protein sequence ID" value="MBA6154416.1"/>
    <property type="molecule type" value="Genomic_DNA"/>
</dbReference>
<keyword evidence="6" id="KW-1185">Reference proteome</keyword>
<evidence type="ECO:0000256" key="2">
    <source>
        <dbReference type="ARBA" id="ARBA00023136"/>
    </source>
</evidence>
<dbReference type="Pfam" id="PF00144">
    <property type="entry name" value="Beta-lactamase"/>
    <property type="match status" value="1"/>
</dbReference>
<feature type="chain" id="PRO_5031480703" evidence="3">
    <location>
        <begin position="22"/>
        <end position="375"/>
    </location>
</feature>
<dbReference type="Proteomes" id="UP000541857">
    <property type="component" value="Unassembled WGS sequence"/>
</dbReference>